<dbReference type="GO" id="GO:0006688">
    <property type="term" value="P:glycosphingolipid biosynthetic process"/>
    <property type="evidence" value="ECO:0007669"/>
    <property type="project" value="TreeGrafter"/>
</dbReference>
<dbReference type="PANTHER" id="PTHR12042:SF21">
    <property type="entry name" value="ALPHA1,4-GALACTOSYLTRANSFERASE 1-RELATED"/>
    <property type="match status" value="1"/>
</dbReference>
<dbReference type="Proteomes" id="UP001153365">
    <property type="component" value="Unassembled WGS sequence"/>
</dbReference>
<feature type="compositionally biased region" description="Basic and acidic residues" evidence="2">
    <location>
        <begin position="1"/>
        <end position="11"/>
    </location>
</feature>
<evidence type="ECO:0000256" key="1">
    <source>
        <dbReference type="ARBA" id="ARBA00009003"/>
    </source>
</evidence>
<evidence type="ECO:0008006" key="6">
    <source>
        <dbReference type="Google" id="ProtNLM"/>
    </source>
</evidence>
<accession>A0AAV0AM91</accession>
<gene>
    <name evidence="4" type="ORF">PPACK8108_LOCUS4537</name>
</gene>
<dbReference type="InterPro" id="IPR007577">
    <property type="entry name" value="GlycoTrfase_DXD_sugar-bd_CS"/>
</dbReference>
<dbReference type="EMBL" id="CALTRL010000838">
    <property type="protein sequence ID" value="CAH7669882.1"/>
    <property type="molecule type" value="Genomic_DNA"/>
</dbReference>
<comment type="caution">
    <text evidence="4">The sequence shown here is derived from an EMBL/GenBank/DDBJ whole genome shotgun (WGS) entry which is preliminary data.</text>
</comment>
<feature type="transmembrane region" description="Helical" evidence="3">
    <location>
        <begin position="123"/>
        <end position="141"/>
    </location>
</feature>
<organism evidence="4 5">
    <name type="scientific">Phakopsora pachyrhizi</name>
    <name type="common">Asian soybean rust disease fungus</name>
    <dbReference type="NCBI Taxonomy" id="170000"/>
    <lineage>
        <taxon>Eukaryota</taxon>
        <taxon>Fungi</taxon>
        <taxon>Dikarya</taxon>
        <taxon>Basidiomycota</taxon>
        <taxon>Pucciniomycotina</taxon>
        <taxon>Pucciniomycetes</taxon>
        <taxon>Pucciniales</taxon>
        <taxon>Phakopsoraceae</taxon>
        <taxon>Phakopsora</taxon>
    </lineage>
</organism>
<feature type="region of interest" description="Disordered" evidence="2">
    <location>
        <begin position="1"/>
        <end position="82"/>
    </location>
</feature>
<feature type="compositionally biased region" description="Low complexity" evidence="2">
    <location>
        <begin position="26"/>
        <end position="41"/>
    </location>
</feature>
<reference evidence="4" key="1">
    <citation type="submission" date="2022-06" db="EMBL/GenBank/DDBJ databases">
        <authorList>
            <consortium name="SYNGENTA / RWTH Aachen University"/>
        </authorList>
    </citation>
    <scope>NUCLEOTIDE SEQUENCE</scope>
</reference>
<evidence type="ECO:0000313" key="4">
    <source>
        <dbReference type="EMBL" id="CAH7669882.1"/>
    </source>
</evidence>
<sequence length="540" mass="63034">MFGNDRLDNQHHSSSSTSKLLPLPINSPVSSSSNGSSSSGSRFKNNYFLNRTKSNSNSQDHDNDDDHDELGGTPQASAGDDDSVYDKFYKHHLYRHSTRSIRTFRRLSSSLIKNPIKLIRSRIRSILLILFLGLGLYYYFVETHVEIAFYRRGWIKSLLPADPPNLSTKCFSQAFLDNPFNNIDQDSFPSSPAYNLSLGSLTLSPKVLSLSPGFSLRHHDDCYRFGSTLPLKPLESMRNSLIDQKNHVTYFHLYWRSDLAPISQRQIVTLKSLLATQSFDFSTNLLKPSSQIILWTNPSPRSLENDPMLAPLLFRFHDRLTLKVLDLTRLTLRTPLENHSLISNDRVFDKRAWIDGDLVRVLVLWQYGGYWVDMDNLVLRDLRVLGEHEWVVMWDCYDKPYEPLNGHMMHFFKHSPYLCEMMNIMSKKPEPRPASTDWGQHLYHRLYRSLINSRVRPFKVLPYCLTDGRSCNLKDRIPDPFVSFEEESSWGWSPDRWKQFKLKRLDPIFSIHLHNQWSKQFDKRGWVSRFFISNWESDLV</sequence>
<dbReference type="GO" id="GO:0016758">
    <property type="term" value="F:hexosyltransferase activity"/>
    <property type="evidence" value="ECO:0007669"/>
    <property type="project" value="TreeGrafter"/>
</dbReference>
<feature type="compositionally biased region" description="Polar residues" evidence="2">
    <location>
        <begin position="42"/>
        <end position="53"/>
    </location>
</feature>
<keyword evidence="3" id="KW-0812">Transmembrane</keyword>
<keyword evidence="3" id="KW-1133">Transmembrane helix</keyword>
<name>A0AAV0AM91_PHAPC</name>
<evidence type="ECO:0000256" key="3">
    <source>
        <dbReference type="SAM" id="Phobius"/>
    </source>
</evidence>
<dbReference type="AlphaFoldDB" id="A0AAV0AM91"/>
<proteinExistence type="inferred from homology"/>
<dbReference type="Pfam" id="PF04488">
    <property type="entry name" value="Gly_transf_sug"/>
    <property type="match status" value="1"/>
</dbReference>
<evidence type="ECO:0000256" key="2">
    <source>
        <dbReference type="SAM" id="MobiDB-lite"/>
    </source>
</evidence>
<keyword evidence="5" id="KW-1185">Reference proteome</keyword>
<dbReference type="InterPro" id="IPR051981">
    <property type="entry name" value="Glycosyltransf_32"/>
</dbReference>
<evidence type="ECO:0000313" key="5">
    <source>
        <dbReference type="Proteomes" id="UP001153365"/>
    </source>
</evidence>
<dbReference type="PANTHER" id="PTHR12042">
    <property type="entry name" value="LACTOSYLCERAMIDE 4-ALPHA-GALACTOSYLTRANSFERASE ALPHA- 1,4-GALACTOSYLTRANSFERASE"/>
    <property type="match status" value="1"/>
</dbReference>
<dbReference type="Gene3D" id="3.90.550.20">
    <property type="match status" value="1"/>
</dbReference>
<dbReference type="GO" id="GO:0016020">
    <property type="term" value="C:membrane"/>
    <property type="evidence" value="ECO:0007669"/>
    <property type="project" value="GOC"/>
</dbReference>
<dbReference type="SUPFAM" id="SSF53448">
    <property type="entry name" value="Nucleotide-diphospho-sugar transferases"/>
    <property type="match status" value="1"/>
</dbReference>
<dbReference type="InterPro" id="IPR029044">
    <property type="entry name" value="Nucleotide-diphossugar_trans"/>
</dbReference>
<protein>
    <recommendedName>
        <fullName evidence="6">Glycosyltransferase family 32 protein</fullName>
    </recommendedName>
</protein>
<keyword evidence="3" id="KW-0472">Membrane</keyword>
<comment type="similarity">
    <text evidence="1">Belongs to the glycosyltransferase 32 family.</text>
</comment>